<sequence>MTPRDGSLLTHLLLILLLLLQLLLPLARSVLHPPQHPQVYVPALVPHAPTPLTRSRFSSQTQLDFTTHCNASCFRRGEQEAQKELLTERLAFETLYSDGSRTLTTVDVEDEVEEDDSLFARTSPRRGPRVTPRHKRMRRQIYGADGRFNIQGDNFLLDYPFSTAVRISTGCTGVLVSQQHVLTAAHCVHDGKDYVKGARKLRVGFLITPSINGTQASLTTKKPLVRWVRVKRTRVPKGWIQGPQEVSMDFDYALLELRWPHRRPFMRLSVAPASDDLAGKRIHFSGFDSDRPGELVYRFCPVEEESSDLIYQHCDARPGASGSGVYGRVWDNSLERWERKVIGIFSGHQWLEIDGENRDYNVAVRITPLKFAQICYWVHGNRLDCFQD</sequence>
<protein>
    <recommendedName>
        <fullName evidence="7">Serine protease</fullName>
        <ecNumber evidence="7">3.4.21.-</ecNumber>
    </recommendedName>
</protein>
<organism evidence="9 10">
    <name type="scientific">Scomber scombrus</name>
    <name type="common">Atlantic mackerel</name>
    <name type="synonym">Scomber vernalis</name>
    <dbReference type="NCBI Taxonomy" id="13677"/>
    <lineage>
        <taxon>Eukaryota</taxon>
        <taxon>Metazoa</taxon>
        <taxon>Chordata</taxon>
        <taxon>Craniata</taxon>
        <taxon>Vertebrata</taxon>
        <taxon>Euteleostomi</taxon>
        <taxon>Actinopterygii</taxon>
        <taxon>Neopterygii</taxon>
        <taxon>Teleostei</taxon>
        <taxon>Neoteleostei</taxon>
        <taxon>Acanthomorphata</taxon>
        <taxon>Pelagiaria</taxon>
        <taxon>Scombriformes</taxon>
        <taxon>Scombridae</taxon>
        <taxon>Scomber</taxon>
    </lineage>
</organism>
<dbReference type="InterPro" id="IPR008256">
    <property type="entry name" value="Peptidase_S1B"/>
</dbReference>
<dbReference type="PANTHER" id="PTHR15462:SF9">
    <property type="entry name" value="SERINE PROTEASE"/>
    <property type="match status" value="1"/>
</dbReference>
<dbReference type="PRINTS" id="PR00839">
    <property type="entry name" value="V8PROTEASE"/>
</dbReference>
<reference evidence="9 10" key="1">
    <citation type="submission" date="2024-01" db="EMBL/GenBank/DDBJ databases">
        <authorList>
            <person name="Alioto T."/>
            <person name="Alioto T."/>
            <person name="Gomez Garrido J."/>
        </authorList>
    </citation>
    <scope>NUCLEOTIDE SEQUENCE [LARGE SCALE GENOMIC DNA]</scope>
</reference>
<comment type="caution">
    <text evidence="9">The sequence shown here is derived from an EMBL/GenBank/DDBJ whole genome shotgun (WGS) entry which is preliminary data.</text>
</comment>
<dbReference type="Gene3D" id="2.40.10.10">
    <property type="entry name" value="Trypsin-like serine proteases"/>
    <property type="match status" value="2"/>
</dbReference>
<keyword evidence="5 7" id="KW-0378">Hydrolase</keyword>
<evidence type="ECO:0000259" key="8">
    <source>
        <dbReference type="Pfam" id="PF00089"/>
    </source>
</evidence>
<dbReference type="Pfam" id="PF00089">
    <property type="entry name" value="Trypsin"/>
    <property type="match status" value="1"/>
</dbReference>
<dbReference type="PROSITE" id="PS00134">
    <property type="entry name" value="TRYPSIN_HIS"/>
    <property type="match status" value="1"/>
</dbReference>
<dbReference type="InterPro" id="IPR043504">
    <property type="entry name" value="Peptidase_S1_PA_chymotrypsin"/>
</dbReference>
<dbReference type="EC" id="3.4.21.-" evidence="7"/>
<feature type="signal peptide" evidence="7">
    <location>
        <begin position="1"/>
        <end position="29"/>
    </location>
</feature>
<dbReference type="AlphaFoldDB" id="A0AAV1NZ09"/>
<gene>
    <name evidence="9" type="ORF">FSCOSCO3_A013706</name>
</gene>
<evidence type="ECO:0000256" key="4">
    <source>
        <dbReference type="ARBA" id="ARBA00022729"/>
    </source>
</evidence>
<keyword evidence="4 7" id="KW-0732">Signal</keyword>
<evidence type="ECO:0000256" key="7">
    <source>
        <dbReference type="RuleBase" id="RU004296"/>
    </source>
</evidence>
<evidence type="ECO:0000256" key="6">
    <source>
        <dbReference type="ARBA" id="ARBA00022825"/>
    </source>
</evidence>
<evidence type="ECO:0000256" key="2">
    <source>
        <dbReference type="ARBA" id="ARBA00008764"/>
    </source>
</evidence>
<dbReference type="PANTHER" id="PTHR15462">
    <property type="entry name" value="SERINE PROTEASE"/>
    <property type="match status" value="1"/>
</dbReference>
<evidence type="ECO:0000313" key="9">
    <source>
        <dbReference type="EMBL" id="CAK6964617.1"/>
    </source>
</evidence>
<comment type="similarity">
    <text evidence="1">Belongs to the peptidase S1 family.</text>
</comment>
<comment type="similarity">
    <text evidence="2 7">Belongs to the peptidase S1B family.</text>
</comment>
<keyword evidence="10" id="KW-1185">Reference proteome</keyword>
<evidence type="ECO:0000256" key="1">
    <source>
        <dbReference type="ARBA" id="ARBA00007664"/>
    </source>
</evidence>
<dbReference type="InterPro" id="IPR018114">
    <property type="entry name" value="TRYPSIN_HIS"/>
</dbReference>
<dbReference type="FunFam" id="2.40.10.10:FF:000048">
    <property type="entry name" value="serine protease 23"/>
    <property type="match status" value="1"/>
</dbReference>
<dbReference type="EMBL" id="CAWUFR010000075">
    <property type="protein sequence ID" value="CAK6964617.1"/>
    <property type="molecule type" value="Genomic_DNA"/>
</dbReference>
<keyword evidence="6 7" id="KW-0720">Serine protease</keyword>
<dbReference type="InterPro" id="IPR050966">
    <property type="entry name" value="Glutamyl_endopeptidase"/>
</dbReference>
<feature type="chain" id="PRO_5043089893" description="Serine protease" evidence="7">
    <location>
        <begin position="30"/>
        <end position="388"/>
    </location>
</feature>
<dbReference type="InterPro" id="IPR001254">
    <property type="entry name" value="Trypsin_dom"/>
</dbReference>
<evidence type="ECO:0000256" key="3">
    <source>
        <dbReference type="ARBA" id="ARBA00022670"/>
    </source>
</evidence>
<name>A0AAV1NZ09_SCOSC</name>
<dbReference type="Proteomes" id="UP001314229">
    <property type="component" value="Unassembled WGS sequence"/>
</dbReference>
<dbReference type="GO" id="GO:0004252">
    <property type="term" value="F:serine-type endopeptidase activity"/>
    <property type="evidence" value="ECO:0007669"/>
    <property type="project" value="InterPro"/>
</dbReference>
<feature type="domain" description="Peptidase S1" evidence="8">
    <location>
        <begin position="159"/>
        <end position="291"/>
    </location>
</feature>
<dbReference type="GO" id="GO:0006508">
    <property type="term" value="P:proteolysis"/>
    <property type="evidence" value="ECO:0007669"/>
    <property type="project" value="UniProtKB-KW"/>
</dbReference>
<evidence type="ECO:0000256" key="5">
    <source>
        <dbReference type="ARBA" id="ARBA00022801"/>
    </source>
</evidence>
<dbReference type="InterPro" id="IPR009003">
    <property type="entry name" value="Peptidase_S1_PA"/>
</dbReference>
<keyword evidence="3 7" id="KW-0645">Protease</keyword>
<accession>A0AAV1NZ09</accession>
<evidence type="ECO:0000313" key="10">
    <source>
        <dbReference type="Proteomes" id="UP001314229"/>
    </source>
</evidence>
<proteinExistence type="inferred from homology"/>
<dbReference type="SUPFAM" id="SSF50494">
    <property type="entry name" value="Trypsin-like serine proteases"/>
    <property type="match status" value="1"/>
</dbReference>